<dbReference type="Pfam" id="PF01177">
    <property type="entry name" value="Asp_Glu_race"/>
    <property type="match status" value="1"/>
</dbReference>
<dbReference type="InterPro" id="IPR036637">
    <property type="entry name" value="Phosphohistidine_dom_sf"/>
</dbReference>
<dbReference type="PANTHER" id="PTHR28047:SF5">
    <property type="entry name" value="PROTEIN DCG1"/>
    <property type="match status" value="1"/>
</dbReference>
<keyword evidence="3" id="KW-1185">Reference proteome</keyword>
<comment type="caution">
    <text evidence="2">The sequence shown here is derived from an EMBL/GenBank/DDBJ whole genome shotgun (WGS) entry which is preliminary data.</text>
</comment>
<gene>
    <name evidence="2" type="ORF">OKW52_20575</name>
</gene>
<name>A0ABT3H464_9RHOB</name>
<comment type="similarity">
    <text evidence="1">Belongs to the HyuE racemase family.</text>
</comment>
<dbReference type="InterPro" id="IPR015942">
    <property type="entry name" value="Asp/Glu/hydantoin_racemase"/>
</dbReference>
<dbReference type="InterPro" id="IPR052186">
    <property type="entry name" value="Hydantoin_racemase-like"/>
</dbReference>
<dbReference type="Gene3D" id="3.40.50.12500">
    <property type="match status" value="1"/>
</dbReference>
<accession>A0ABT3H464</accession>
<evidence type="ECO:0000256" key="1">
    <source>
        <dbReference type="ARBA" id="ARBA00038414"/>
    </source>
</evidence>
<dbReference type="InterPro" id="IPR053714">
    <property type="entry name" value="Iso_Racemase_Enz_sf"/>
</dbReference>
<dbReference type="PANTHER" id="PTHR28047">
    <property type="entry name" value="PROTEIN DCG1"/>
    <property type="match status" value="1"/>
</dbReference>
<dbReference type="RefSeq" id="WP_264507366.1">
    <property type="nucleotide sequence ID" value="NZ_JAPDFL010000001.1"/>
</dbReference>
<evidence type="ECO:0000313" key="2">
    <source>
        <dbReference type="EMBL" id="MCW1934582.1"/>
    </source>
</evidence>
<dbReference type="Proteomes" id="UP001208938">
    <property type="component" value="Unassembled WGS sequence"/>
</dbReference>
<dbReference type="SUPFAM" id="SSF52009">
    <property type="entry name" value="Phosphohistidine domain"/>
    <property type="match status" value="1"/>
</dbReference>
<dbReference type="EMBL" id="JAPDFL010000001">
    <property type="protein sequence ID" value="MCW1934582.1"/>
    <property type="molecule type" value="Genomic_DNA"/>
</dbReference>
<protein>
    <submittedName>
        <fullName evidence="2">Aspartate/glutamate racemase family protein</fullName>
    </submittedName>
</protein>
<evidence type="ECO:0000313" key="3">
    <source>
        <dbReference type="Proteomes" id="UP001208938"/>
    </source>
</evidence>
<proteinExistence type="inferred from homology"/>
<reference evidence="2 3" key="1">
    <citation type="submission" date="2022-10" db="EMBL/GenBank/DDBJ databases">
        <title>Pararhodobacter sp. nov., isolated from marine algae.</title>
        <authorList>
            <person name="Choi B.J."/>
            <person name="Kim J.M."/>
            <person name="Lee J.K."/>
            <person name="Choi D.G."/>
            <person name="Jeon C.O."/>
        </authorList>
    </citation>
    <scope>NUCLEOTIDE SEQUENCE [LARGE SCALE GENOMIC DNA]</scope>
    <source>
        <strain evidence="2 3">ZQ420</strain>
    </source>
</reference>
<sequence>MTDTPRRLLIVNPNGNPEVTARTQACADRILGPGCNGFAVQPAGSPHAIETPADRALAEPLALALLAQHPGYDAYVMACFDDIAIAPARAFLKAPILDAVEASVAAARSLAQRFSIVTTVEAMVPGIEALVARLGAASQCSVRAAGIGVAAAAAGEPEALRRLDATIVRARDQDGAQAIILGSGGLTGHAARLSQRHGLPVIDGIEAAIRRAEAASRIAAKMA</sequence>
<organism evidence="2 3">
    <name type="scientific">Pararhodobacter zhoushanensis</name>
    <dbReference type="NCBI Taxonomy" id="2479545"/>
    <lineage>
        <taxon>Bacteria</taxon>
        <taxon>Pseudomonadati</taxon>
        <taxon>Pseudomonadota</taxon>
        <taxon>Alphaproteobacteria</taxon>
        <taxon>Rhodobacterales</taxon>
        <taxon>Paracoccaceae</taxon>
        <taxon>Pararhodobacter</taxon>
    </lineage>
</organism>